<evidence type="ECO:0000313" key="2">
    <source>
        <dbReference type="Proteomes" id="UP000001735"/>
    </source>
</evidence>
<keyword evidence="1" id="KW-0240">DNA-directed RNA polymerase</keyword>
<accession>B5Z8J4</accession>
<dbReference type="KEGG" id="hpg:HPG27_1143"/>
<keyword evidence="1" id="KW-0804">Transcription</keyword>
<proteinExistence type="predicted"/>
<dbReference type="SMR" id="B5Z8J4"/>
<dbReference type="GO" id="GO:0000428">
    <property type="term" value="C:DNA-directed RNA polymerase complex"/>
    <property type="evidence" value="ECO:0007669"/>
    <property type="project" value="UniProtKB-KW"/>
</dbReference>
<gene>
    <name evidence="1" type="ordered locus">HPG27_1143</name>
</gene>
<dbReference type="HOGENOM" id="CLU_2806571_0_0_7"/>
<sequence>MSKKIPLKNRLRADFTKTPTDLEVPNLLLLQRDSYDSFLYSKEGKESGMKRFLNPFSLSKMSITASL</sequence>
<dbReference type="EMBL" id="CP001173">
    <property type="protein sequence ID" value="ACI27893.1"/>
    <property type="molecule type" value="Genomic_DNA"/>
</dbReference>
<name>B5Z8J4_HELPG</name>
<protein>
    <submittedName>
        <fullName evidence="1">DNA-directed RNA polymerase, beta subunit</fullName>
    </submittedName>
</protein>
<organism evidence="1 2">
    <name type="scientific">Helicobacter pylori (strain G27)</name>
    <dbReference type="NCBI Taxonomy" id="563041"/>
    <lineage>
        <taxon>Bacteria</taxon>
        <taxon>Pseudomonadati</taxon>
        <taxon>Campylobacterota</taxon>
        <taxon>Epsilonproteobacteria</taxon>
        <taxon>Campylobacterales</taxon>
        <taxon>Helicobacteraceae</taxon>
        <taxon>Helicobacter</taxon>
    </lineage>
</organism>
<dbReference type="Proteomes" id="UP000001735">
    <property type="component" value="Chromosome"/>
</dbReference>
<keyword evidence="2" id="KW-1185">Reference proteome</keyword>
<reference evidence="1 2" key="1">
    <citation type="journal article" date="2009" name="J. Bacteriol.">
        <title>The complete genome sequence of Helicobacter pylori strain G27.</title>
        <authorList>
            <person name="Baltrus D.A."/>
            <person name="Amieva M.R."/>
            <person name="Covacci A."/>
            <person name="Lowe T.M."/>
            <person name="Merrell D.S."/>
            <person name="Ottemann K.M."/>
            <person name="Stein M."/>
            <person name="Salama N.R."/>
            <person name="Guillemin K."/>
        </authorList>
    </citation>
    <scope>NUCLEOTIDE SEQUENCE [LARGE SCALE GENOMIC DNA]</scope>
    <source>
        <strain evidence="1 2">G27</strain>
    </source>
</reference>
<evidence type="ECO:0000313" key="1">
    <source>
        <dbReference type="EMBL" id="ACI27893.1"/>
    </source>
</evidence>
<dbReference type="AlphaFoldDB" id="B5Z8J4"/>